<evidence type="ECO:0000313" key="2">
    <source>
        <dbReference type="Proteomes" id="UP000467840"/>
    </source>
</evidence>
<organism evidence="1 2">
    <name type="scientific">Hevea brasiliensis</name>
    <name type="common">Para rubber tree</name>
    <name type="synonym">Siphonia brasiliensis</name>
    <dbReference type="NCBI Taxonomy" id="3981"/>
    <lineage>
        <taxon>Eukaryota</taxon>
        <taxon>Viridiplantae</taxon>
        <taxon>Streptophyta</taxon>
        <taxon>Embryophyta</taxon>
        <taxon>Tracheophyta</taxon>
        <taxon>Spermatophyta</taxon>
        <taxon>Magnoliopsida</taxon>
        <taxon>eudicotyledons</taxon>
        <taxon>Gunneridae</taxon>
        <taxon>Pentapetalae</taxon>
        <taxon>rosids</taxon>
        <taxon>fabids</taxon>
        <taxon>Malpighiales</taxon>
        <taxon>Euphorbiaceae</taxon>
        <taxon>Crotonoideae</taxon>
        <taxon>Micrandreae</taxon>
        <taxon>Hevea</taxon>
    </lineage>
</organism>
<keyword evidence="2" id="KW-1185">Reference proteome</keyword>
<gene>
    <name evidence="1" type="ORF">GH714_035115</name>
</gene>
<reference evidence="1 2" key="1">
    <citation type="journal article" date="2020" name="Mol. Plant">
        <title>The Chromosome-Based Rubber Tree Genome Provides New Insights into Spurge Genome Evolution and Rubber Biosynthesis.</title>
        <authorList>
            <person name="Liu J."/>
            <person name="Shi C."/>
            <person name="Shi C.C."/>
            <person name="Li W."/>
            <person name="Zhang Q.J."/>
            <person name="Zhang Y."/>
            <person name="Li K."/>
            <person name="Lu H.F."/>
            <person name="Shi C."/>
            <person name="Zhu S.T."/>
            <person name="Xiao Z.Y."/>
            <person name="Nan H."/>
            <person name="Yue Y."/>
            <person name="Zhu X.G."/>
            <person name="Wu Y."/>
            <person name="Hong X.N."/>
            <person name="Fan G.Y."/>
            <person name="Tong Y."/>
            <person name="Zhang D."/>
            <person name="Mao C.L."/>
            <person name="Liu Y.L."/>
            <person name="Hao S.J."/>
            <person name="Liu W.Q."/>
            <person name="Lv M.Q."/>
            <person name="Zhang H.B."/>
            <person name="Liu Y."/>
            <person name="Hu-Tang G.R."/>
            <person name="Wang J.P."/>
            <person name="Wang J.H."/>
            <person name="Sun Y.H."/>
            <person name="Ni S.B."/>
            <person name="Chen W.B."/>
            <person name="Zhang X.C."/>
            <person name="Jiao Y.N."/>
            <person name="Eichler E.E."/>
            <person name="Li G.H."/>
            <person name="Liu X."/>
            <person name="Gao L.Z."/>
        </authorList>
    </citation>
    <scope>NUCLEOTIDE SEQUENCE [LARGE SCALE GENOMIC DNA]</scope>
    <source>
        <strain evidence="2">cv. GT1</strain>
        <tissue evidence="1">Leaf</tissue>
    </source>
</reference>
<dbReference type="Proteomes" id="UP000467840">
    <property type="component" value="Chromosome 8"/>
</dbReference>
<proteinExistence type="predicted"/>
<comment type="caution">
    <text evidence="1">The sequence shown here is derived from an EMBL/GenBank/DDBJ whole genome shotgun (WGS) entry which is preliminary data.</text>
</comment>
<name>A0A6A6KMV4_HEVBR</name>
<accession>A0A6A6KMV4</accession>
<sequence length="66" mass="7258">MGLLLASLDTIGADIGVCYGMLGNDLPPPGQVIVGNEIMPSDRFAQFPVPAMINIRNELFCWSWEY</sequence>
<dbReference type="AlphaFoldDB" id="A0A6A6KMV4"/>
<protein>
    <submittedName>
        <fullName evidence="1">Uncharacterized protein</fullName>
    </submittedName>
</protein>
<dbReference type="EMBL" id="JAAGAX010000016">
    <property type="protein sequence ID" value="KAF2289343.1"/>
    <property type="molecule type" value="Genomic_DNA"/>
</dbReference>
<evidence type="ECO:0000313" key="1">
    <source>
        <dbReference type="EMBL" id="KAF2289343.1"/>
    </source>
</evidence>